<organism evidence="1 2">
    <name type="scientific">Rheinheimera lutimaris</name>
    <dbReference type="NCBI Taxonomy" id="2740584"/>
    <lineage>
        <taxon>Bacteria</taxon>
        <taxon>Pseudomonadati</taxon>
        <taxon>Pseudomonadota</taxon>
        <taxon>Gammaproteobacteria</taxon>
        <taxon>Chromatiales</taxon>
        <taxon>Chromatiaceae</taxon>
        <taxon>Rheinheimera</taxon>
    </lineage>
</organism>
<name>A0A7Y5AU69_9GAMM</name>
<dbReference type="EMBL" id="JABSOD010000033">
    <property type="protein sequence ID" value="NRQ44523.1"/>
    <property type="molecule type" value="Genomic_DNA"/>
</dbReference>
<evidence type="ECO:0000313" key="1">
    <source>
        <dbReference type="EMBL" id="NRQ44523.1"/>
    </source>
</evidence>
<sequence>MTTFSYFQQQLLNVLQITPVKLTATFAVQQSPADDCIPTDTALPDSSLTVDIAASAVSTSQTVSGNAAPDLSHLLAQDIQLALPEGVSWCINLQAAVTELTDQQLITPALSELRHAAAKKALWQLLSTQDED</sequence>
<dbReference type="AlphaFoldDB" id="A0A7Y5AU69"/>
<reference evidence="1 2" key="1">
    <citation type="submission" date="2020-06" db="EMBL/GenBank/DDBJ databases">
        <title>Rheinheimera sp. nov., a marine bacterium isolated from coastal.</title>
        <authorList>
            <person name="Yu Q."/>
            <person name="Qi Y."/>
            <person name="Pu J."/>
        </authorList>
    </citation>
    <scope>NUCLEOTIDE SEQUENCE [LARGE SCALE GENOMIC DNA]</scope>
    <source>
        <strain evidence="1 2">YQF-2</strain>
    </source>
</reference>
<comment type="caution">
    <text evidence="1">The sequence shown here is derived from an EMBL/GenBank/DDBJ whole genome shotgun (WGS) entry which is preliminary data.</text>
</comment>
<accession>A0A7Y5AU69</accession>
<keyword evidence="2" id="KW-1185">Reference proteome</keyword>
<protein>
    <recommendedName>
        <fullName evidence="3">DNA polymerase III subunit psi</fullName>
    </recommendedName>
</protein>
<evidence type="ECO:0000313" key="2">
    <source>
        <dbReference type="Proteomes" id="UP000523161"/>
    </source>
</evidence>
<gene>
    <name evidence="1" type="ORF">HRH59_18445</name>
</gene>
<dbReference type="Proteomes" id="UP000523161">
    <property type="component" value="Unassembled WGS sequence"/>
</dbReference>
<evidence type="ECO:0008006" key="3">
    <source>
        <dbReference type="Google" id="ProtNLM"/>
    </source>
</evidence>
<dbReference type="RefSeq" id="WP_173502748.1">
    <property type="nucleotide sequence ID" value="NZ_JABSOD010000033.1"/>
</dbReference>
<proteinExistence type="predicted"/>